<keyword evidence="3 5" id="KW-1133">Transmembrane helix</keyword>
<gene>
    <name evidence="6" type="ORF">HNQ64_000180</name>
</gene>
<evidence type="ECO:0000256" key="4">
    <source>
        <dbReference type="ARBA" id="ARBA00023136"/>
    </source>
</evidence>
<evidence type="ECO:0000256" key="5">
    <source>
        <dbReference type="RuleBase" id="RU363041"/>
    </source>
</evidence>
<reference evidence="6 7" key="1">
    <citation type="submission" date="2020-08" db="EMBL/GenBank/DDBJ databases">
        <title>Genomic Encyclopedia of Type Strains, Phase IV (KMG-IV): sequencing the most valuable type-strain genomes for metagenomic binning, comparative biology and taxonomic classification.</title>
        <authorList>
            <person name="Goeker M."/>
        </authorList>
    </citation>
    <scope>NUCLEOTIDE SEQUENCE [LARGE SCALE GENOMIC DNA]</scope>
    <source>
        <strain evidence="6 7">DSM 12251</strain>
    </source>
</reference>
<comment type="similarity">
    <text evidence="5">Belongs to the 4-toluene sulfonate uptake permease (TSUP) (TC 2.A.102) family.</text>
</comment>
<comment type="caution">
    <text evidence="6">The sequence shown here is derived from an EMBL/GenBank/DDBJ whole genome shotgun (WGS) entry which is preliminary data.</text>
</comment>
<dbReference type="GO" id="GO:0005886">
    <property type="term" value="C:plasma membrane"/>
    <property type="evidence" value="ECO:0007669"/>
    <property type="project" value="UniProtKB-SubCell"/>
</dbReference>
<evidence type="ECO:0000313" key="6">
    <source>
        <dbReference type="EMBL" id="MBB5035946.1"/>
    </source>
</evidence>
<feature type="transmembrane region" description="Helical" evidence="5">
    <location>
        <begin position="30"/>
        <end position="49"/>
    </location>
</feature>
<dbReference type="EMBL" id="JACHIF010000001">
    <property type="protein sequence ID" value="MBB5035946.1"/>
    <property type="molecule type" value="Genomic_DNA"/>
</dbReference>
<name>A0A7W8DNI5_9BACT</name>
<dbReference type="AlphaFoldDB" id="A0A7W8DNI5"/>
<dbReference type="InterPro" id="IPR002781">
    <property type="entry name" value="TM_pro_TauE-like"/>
</dbReference>
<feature type="transmembrane region" description="Helical" evidence="5">
    <location>
        <begin position="61"/>
        <end position="79"/>
    </location>
</feature>
<keyword evidence="5" id="KW-1003">Cell membrane</keyword>
<organism evidence="6 7">
    <name type="scientific">Prosthecobacter dejongeii</name>
    <dbReference type="NCBI Taxonomy" id="48465"/>
    <lineage>
        <taxon>Bacteria</taxon>
        <taxon>Pseudomonadati</taxon>
        <taxon>Verrucomicrobiota</taxon>
        <taxon>Verrucomicrobiia</taxon>
        <taxon>Verrucomicrobiales</taxon>
        <taxon>Verrucomicrobiaceae</taxon>
        <taxon>Prosthecobacter</taxon>
    </lineage>
</organism>
<dbReference type="RefSeq" id="WP_246430935.1">
    <property type="nucleotide sequence ID" value="NZ_JACHIF010000001.1"/>
</dbReference>
<keyword evidence="7" id="KW-1185">Reference proteome</keyword>
<keyword evidence="2 5" id="KW-0812">Transmembrane</keyword>
<dbReference type="Pfam" id="PF01925">
    <property type="entry name" value="TauE"/>
    <property type="match status" value="1"/>
</dbReference>
<dbReference type="InterPro" id="IPR051598">
    <property type="entry name" value="TSUP/Inactive_protease-like"/>
</dbReference>
<evidence type="ECO:0000313" key="7">
    <source>
        <dbReference type="Proteomes" id="UP000534294"/>
    </source>
</evidence>
<protein>
    <recommendedName>
        <fullName evidence="5">Probable membrane transporter protein</fullName>
    </recommendedName>
</protein>
<keyword evidence="4 5" id="KW-0472">Membrane</keyword>
<dbReference type="Proteomes" id="UP000534294">
    <property type="component" value="Unassembled WGS sequence"/>
</dbReference>
<sequence length="83" mass="9018">MPQRQAVATSLAIIIPTAFMATLQNSRSEWVNWKVAAITALSASLFAYYGAGWLKTLSNETLSRVFGAVLVIFGLRMLLLGKA</sequence>
<proteinExistence type="inferred from homology"/>
<evidence type="ECO:0000256" key="3">
    <source>
        <dbReference type="ARBA" id="ARBA00022989"/>
    </source>
</evidence>
<comment type="subcellular location">
    <subcellularLocation>
        <location evidence="5">Cell membrane</location>
        <topology evidence="5">Multi-pass membrane protein</topology>
    </subcellularLocation>
    <subcellularLocation>
        <location evidence="1">Membrane</location>
        <topology evidence="1">Multi-pass membrane protein</topology>
    </subcellularLocation>
</comment>
<dbReference type="PANTHER" id="PTHR43701">
    <property type="entry name" value="MEMBRANE TRANSPORTER PROTEIN MJ0441-RELATED"/>
    <property type="match status" value="1"/>
</dbReference>
<accession>A0A7W8DNI5</accession>
<dbReference type="PANTHER" id="PTHR43701:SF2">
    <property type="entry name" value="MEMBRANE TRANSPORTER PROTEIN YJNA-RELATED"/>
    <property type="match status" value="1"/>
</dbReference>
<evidence type="ECO:0000256" key="1">
    <source>
        <dbReference type="ARBA" id="ARBA00004141"/>
    </source>
</evidence>
<evidence type="ECO:0000256" key="2">
    <source>
        <dbReference type="ARBA" id="ARBA00022692"/>
    </source>
</evidence>